<evidence type="ECO:0000313" key="4">
    <source>
        <dbReference type="Proteomes" id="UP000507470"/>
    </source>
</evidence>
<keyword evidence="1" id="KW-0238">DNA-binding</keyword>
<keyword evidence="4" id="KW-1185">Reference proteome</keyword>
<feature type="region of interest" description="Disordered" evidence="2">
    <location>
        <begin position="166"/>
        <end position="245"/>
    </location>
</feature>
<dbReference type="Gene3D" id="1.10.150.130">
    <property type="match status" value="1"/>
</dbReference>
<evidence type="ECO:0000313" key="3">
    <source>
        <dbReference type="EMBL" id="CAC5393177.1"/>
    </source>
</evidence>
<sequence length="592" mass="66450">MNNLVHEVSDILTDSAKLTFGTNVYTKTMLRNSKKQNNKQWYDKDCNKAKKELRKSQRLYKHYGSNIFKERLRQSEKYYKKVMDENIKKLNEDMSDNMNKLKNKNPKEFWKLFNKGRQREKSNISIGTLFDFFKDLNKNKFEDEFIIENDKIYMDNIARRNVAPADQQMTGNTSQTSASSDNAPNTTSSDASANLNTDIIASSNEVPQVQRDLTSGSGSNSARSSAVTEPRMNFHSGMAGTTSSNMAAPSASYVNNEVMTGMLNSMQSMQGTMLGLQQTVIKLININDRPITVDANNLSTAYAAMRSNDPGPSTSSGAEGSQTFPLNGGYRFPISEFGVPSECIPHVDIVSEVIKKHRQISSPCERSTGVSMQSASSSTSVMELDTVVSQLWEAAISTGTRKTYETGFRTYTSFLLLTGVVAFILPGCVPVNEQLLLLFVAYCTSRLHISYSTIKLYLCGIRFKCLELNIDYPDLTKLRRLKAILNGVKRTYKTKPKPRSPITFDILKKVCLWLRQDSSYENLLLETMCTVAFFGFLRCGEFTVDSCGNFDPAFNLCISDITILSDSIHLKLKISKTDPFRQGVTIKLFETI</sequence>
<name>A0A6J8CE43_MYTCO</name>
<feature type="compositionally biased region" description="Polar residues" evidence="2">
    <location>
        <begin position="167"/>
        <end position="214"/>
    </location>
</feature>
<gene>
    <name evidence="3" type="ORF">MCOR_28057</name>
</gene>
<dbReference type="AlphaFoldDB" id="A0A6J8CE43"/>
<evidence type="ECO:0008006" key="5">
    <source>
        <dbReference type="Google" id="ProtNLM"/>
    </source>
</evidence>
<protein>
    <recommendedName>
        <fullName evidence="5">Tyr recombinase domain-containing protein</fullName>
    </recommendedName>
</protein>
<proteinExistence type="predicted"/>
<dbReference type="SUPFAM" id="SSF47823">
    <property type="entry name" value="lambda integrase-like, N-terminal domain"/>
    <property type="match status" value="1"/>
</dbReference>
<evidence type="ECO:0000256" key="1">
    <source>
        <dbReference type="ARBA" id="ARBA00023125"/>
    </source>
</evidence>
<dbReference type="PANTHER" id="PTHR34605:SF3">
    <property type="entry name" value="P CELL-TYPE AGGLUTINATION PROTEIN MAP4-LIKE-RELATED"/>
    <property type="match status" value="1"/>
</dbReference>
<evidence type="ECO:0000256" key="2">
    <source>
        <dbReference type="SAM" id="MobiDB-lite"/>
    </source>
</evidence>
<dbReference type="EMBL" id="CACVKT020005120">
    <property type="protein sequence ID" value="CAC5393177.1"/>
    <property type="molecule type" value="Genomic_DNA"/>
</dbReference>
<dbReference type="PANTHER" id="PTHR34605">
    <property type="entry name" value="PHAGE_INTEGRASE DOMAIN-CONTAINING PROTEIN"/>
    <property type="match status" value="1"/>
</dbReference>
<reference evidence="3 4" key="1">
    <citation type="submission" date="2020-06" db="EMBL/GenBank/DDBJ databases">
        <authorList>
            <person name="Li R."/>
            <person name="Bekaert M."/>
        </authorList>
    </citation>
    <scope>NUCLEOTIDE SEQUENCE [LARGE SCALE GENOMIC DNA]</scope>
    <source>
        <strain evidence="4">wild</strain>
    </source>
</reference>
<dbReference type="GO" id="GO:0003677">
    <property type="term" value="F:DNA binding"/>
    <property type="evidence" value="ECO:0007669"/>
    <property type="project" value="UniProtKB-KW"/>
</dbReference>
<accession>A0A6J8CE43</accession>
<organism evidence="3 4">
    <name type="scientific">Mytilus coruscus</name>
    <name type="common">Sea mussel</name>
    <dbReference type="NCBI Taxonomy" id="42192"/>
    <lineage>
        <taxon>Eukaryota</taxon>
        <taxon>Metazoa</taxon>
        <taxon>Spiralia</taxon>
        <taxon>Lophotrochozoa</taxon>
        <taxon>Mollusca</taxon>
        <taxon>Bivalvia</taxon>
        <taxon>Autobranchia</taxon>
        <taxon>Pteriomorphia</taxon>
        <taxon>Mytilida</taxon>
        <taxon>Mytiloidea</taxon>
        <taxon>Mytilidae</taxon>
        <taxon>Mytilinae</taxon>
        <taxon>Mytilus</taxon>
    </lineage>
</organism>
<dbReference type="OrthoDB" id="10068687at2759"/>
<feature type="compositionally biased region" description="Low complexity" evidence="2">
    <location>
        <begin position="215"/>
        <end position="226"/>
    </location>
</feature>
<dbReference type="InterPro" id="IPR010998">
    <property type="entry name" value="Integrase_recombinase_N"/>
</dbReference>
<dbReference type="Proteomes" id="UP000507470">
    <property type="component" value="Unassembled WGS sequence"/>
</dbReference>
<dbReference type="InterPro" id="IPR052925">
    <property type="entry name" value="Phage_Integrase-like_Recomb"/>
</dbReference>